<dbReference type="AlphaFoldDB" id="A0AAW1EJL1"/>
<evidence type="ECO:0000313" key="2">
    <source>
        <dbReference type="EMBL" id="KAK9522462.1"/>
    </source>
</evidence>
<protein>
    <submittedName>
        <fullName evidence="2">Uncharacterized protein</fullName>
    </submittedName>
</protein>
<accession>A0AAW1EJL1</accession>
<sequence length="87" mass="9528">MAEAVIGQVSGEDAKHSGQRVTERGRLSHPADLAKTDETISNPRPGQFFNAVRILCLRAAIHNISNPNYPFPLLQCEGEAAMFFKSC</sequence>
<organism evidence="2 3">
    <name type="scientific">Zoarces viviparus</name>
    <name type="common">Viviparous eelpout</name>
    <name type="synonym">Blennius viviparus</name>
    <dbReference type="NCBI Taxonomy" id="48416"/>
    <lineage>
        <taxon>Eukaryota</taxon>
        <taxon>Metazoa</taxon>
        <taxon>Chordata</taxon>
        <taxon>Craniata</taxon>
        <taxon>Vertebrata</taxon>
        <taxon>Euteleostomi</taxon>
        <taxon>Actinopterygii</taxon>
        <taxon>Neopterygii</taxon>
        <taxon>Teleostei</taxon>
        <taxon>Neoteleostei</taxon>
        <taxon>Acanthomorphata</taxon>
        <taxon>Eupercaria</taxon>
        <taxon>Perciformes</taxon>
        <taxon>Cottioidei</taxon>
        <taxon>Zoarcales</taxon>
        <taxon>Zoarcidae</taxon>
        <taxon>Zoarcinae</taxon>
        <taxon>Zoarces</taxon>
    </lineage>
</organism>
<feature type="region of interest" description="Disordered" evidence="1">
    <location>
        <begin position="1"/>
        <end position="43"/>
    </location>
</feature>
<keyword evidence="3" id="KW-1185">Reference proteome</keyword>
<name>A0AAW1EJL1_ZOAVI</name>
<reference evidence="2 3" key="1">
    <citation type="journal article" date="2024" name="Genome Biol. Evol.">
        <title>Chromosome-level genome assembly of the viviparous eelpout Zoarces viviparus.</title>
        <authorList>
            <person name="Fuhrmann N."/>
            <person name="Brasseur M.V."/>
            <person name="Bakowski C.E."/>
            <person name="Podsiadlowski L."/>
            <person name="Prost S."/>
            <person name="Krehenwinkel H."/>
            <person name="Mayer C."/>
        </authorList>
    </citation>
    <scope>NUCLEOTIDE SEQUENCE [LARGE SCALE GENOMIC DNA]</scope>
    <source>
        <strain evidence="2">NO-MEL_2022_Ind0_liver</strain>
    </source>
</reference>
<dbReference type="Proteomes" id="UP001488805">
    <property type="component" value="Unassembled WGS sequence"/>
</dbReference>
<comment type="caution">
    <text evidence="2">The sequence shown here is derived from an EMBL/GenBank/DDBJ whole genome shotgun (WGS) entry which is preliminary data.</text>
</comment>
<feature type="compositionally biased region" description="Basic and acidic residues" evidence="1">
    <location>
        <begin position="12"/>
        <end position="26"/>
    </location>
</feature>
<gene>
    <name evidence="2" type="ORF">VZT92_018925</name>
</gene>
<proteinExistence type="predicted"/>
<evidence type="ECO:0000313" key="3">
    <source>
        <dbReference type="Proteomes" id="UP001488805"/>
    </source>
</evidence>
<evidence type="ECO:0000256" key="1">
    <source>
        <dbReference type="SAM" id="MobiDB-lite"/>
    </source>
</evidence>
<dbReference type="EMBL" id="JBCEZU010000221">
    <property type="protein sequence ID" value="KAK9522462.1"/>
    <property type="molecule type" value="Genomic_DNA"/>
</dbReference>